<dbReference type="SUPFAM" id="SSF52540">
    <property type="entry name" value="P-loop containing nucleoside triphosphate hydrolases"/>
    <property type="match status" value="1"/>
</dbReference>
<dbReference type="InterPro" id="IPR003439">
    <property type="entry name" value="ABC_transporter-like_ATP-bd"/>
</dbReference>
<name>A0ABW4RZA8_9ACTN</name>
<proteinExistence type="inferred from homology"/>
<evidence type="ECO:0000256" key="4">
    <source>
        <dbReference type="ARBA" id="ARBA00022840"/>
    </source>
</evidence>
<evidence type="ECO:0000256" key="5">
    <source>
        <dbReference type="SAM" id="MobiDB-lite"/>
    </source>
</evidence>
<dbReference type="GO" id="GO:0005524">
    <property type="term" value="F:ATP binding"/>
    <property type="evidence" value="ECO:0007669"/>
    <property type="project" value="UniProtKB-KW"/>
</dbReference>
<evidence type="ECO:0000313" key="7">
    <source>
        <dbReference type="EMBL" id="MFD1891149.1"/>
    </source>
</evidence>
<dbReference type="InterPro" id="IPR017871">
    <property type="entry name" value="ABC_transporter-like_CS"/>
</dbReference>
<keyword evidence="3" id="KW-0547">Nucleotide-binding</keyword>
<evidence type="ECO:0000259" key="6">
    <source>
        <dbReference type="PROSITE" id="PS50893"/>
    </source>
</evidence>
<dbReference type="Gene3D" id="3.40.50.300">
    <property type="entry name" value="P-loop containing nucleotide triphosphate hydrolases"/>
    <property type="match status" value="1"/>
</dbReference>
<dbReference type="EMBL" id="JBHUFZ010000030">
    <property type="protein sequence ID" value="MFD1891149.1"/>
    <property type="molecule type" value="Genomic_DNA"/>
</dbReference>
<dbReference type="Proteomes" id="UP001597326">
    <property type="component" value="Unassembled WGS sequence"/>
</dbReference>
<dbReference type="PROSITE" id="PS00211">
    <property type="entry name" value="ABC_TRANSPORTER_1"/>
    <property type="match status" value="1"/>
</dbReference>
<keyword evidence="8" id="KW-1185">Reference proteome</keyword>
<dbReference type="PANTHER" id="PTHR43335">
    <property type="entry name" value="ABC TRANSPORTER, ATP-BINDING PROTEIN"/>
    <property type="match status" value="1"/>
</dbReference>
<dbReference type="InterPro" id="IPR003593">
    <property type="entry name" value="AAA+_ATPase"/>
</dbReference>
<dbReference type="SMART" id="SM00382">
    <property type="entry name" value="AAA"/>
    <property type="match status" value="1"/>
</dbReference>
<organism evidence="7 8">
    <name type="scientific">Luteococcus peritonei</name>
    <dbReference type="NCBI Taxonomy" id="88874"/>
    <lineage>
        <taxon>Bacteria</taxon>
        <taxon>Bacillati</taxon>
        <taxon>Actinomycetota</taxon>
        <taxon>Actinomycetes</taxon>
        <taxon>Propionibacteriales</taxon>
        <taxon>Propionibacteriaceae</taxon>
        <taxon>Luteococcus</taxon>
    </lineage>
</organism>
<feature type="compositionally biased region" description="Low complexity" evidence="5">
    <location>
        <begin position="240"/>
        <end position="251"/>
    </location>
</feature>
<dbReference type="Pfam" id="PF00005">
    <property type="entry name" value="ABC_tran"/>
    <property type="match status" value="1"/>
</dbReference>
<feature type="domain" description="ABC transporter" evidence="6">
    <location>
        <begin position="2"/>
        <end position="228"/>
    </location>
</feature>
<comment type="caution">
    <text evidence="7">The sequence shown here is derived from an EMBL/GenBank/DDBJ whole genome shotgun (WGS) entry which is preliminary data.</text>
</comment>
<reference evidence="8" key="1">
    <citation type="journal article" date="2019" name="Int. J. Syst. Evol. Microbiol.">
        <title>The Global Catalogue of Microorganisms (GCM) 10K type strain sequencing project: providing services to taxonomists for standard genome sequencing and annotation.</title>
        <authorList>
            <consortium name="The Broad Institute Genomics Platform"/>
            <consortium name="The Broad Institute Genome Sequencing Center for Infectious Disease"/>
            <person name="Wu L."/>
            <person name="Ma J."/>
        </authorList>
    </citation>
    <scope>NUCLEOTIDE SEQUENCE [LARGE SCALE GENOMIC DNA]</scope>
    <source>
        <strain evidence="8">CAIM 431</strain>
    </source>
</reference>
<sequence length="251" mass="26739">MITIENLSKRFGAVQALDGISLEVPAGRIVGFLGPNGAGKSTCLRILTGLVHADSGTATVDGRTWTELPNPGRVVGVLLGTDSFHPGRTGRESLRLAATTMGLPTARIDEVLDEVGLSPAESRRRVGGYSLGMRQRLGMAQALLGEPAALVLDEPTNGLDPQGQRWLAELVRHRAERGCAVLLSSHQLHDVARLAHQVVMIGGGRVLADAATSEIADLEERYFTLTEGRDRGPDARTRTPETTQPTTGALR</sequence>
<dbReference type="PANTHER" id="PTHR43335:SF4">
    <property type="entry name" value="ABC TRANSPORTER, ATP-BINDING PROTEIN"/>
    <property type="match status" value="1"/>
</dbReference>
<accession>A0ABW4RZA8</accession>
<protein>
    <submittedName>
        <fullName evidence="7">ABC transporter ATP-binding protein</fullName>
    </submittedName>
</protein>
<comment type="similarity">
    <text evidence="1">Belongs to the ABC transporter superfamily.</text>
</comment>
<gene>
    <name evidence="7" type="ORF">ACFSCS_13295</name>
</gene>
<dbReference type="InterPro" id="IPR027417">
    <property type="entry name" value="P-loop_NTPase"/>
</dbReference>
<evidence type="ECO:0000256" key="3">
    <source>
        <dbReference type="ARBA" id="ARBA00022741"/>
    </source>
</evidence>
<evidence type="ECO:0000256" key="1">
    <source>
        <dbReference type="ARBA" id="ARBA00005417"/>
    </source>
</evidence>
<evidence type="ECO:0000313" key="8">
    <source>
        <dbReference type="Proteomes" id="UP001597326"/>
    </source>
</evidence>
<dbReference type="PROSITE" id="PS50893">
    <property type="entry name" value="ABC_TRANSPORTER_2"/>
    <property type="match status" value="1"/>
</dbReference>
<dbReference type="RefSeq" id="WP_343875351.1">
    <property type="nucleotide sequence ID" value="NZ_BAAAIX010000031.1"/>
</dbReference>
<keyword evidence="2" id="KW-0813">Transport</keyword>
<keyword evidence="4 7" id="KW-0067">ATP-binding</keyword>
<feature type="compositionally biased region" description="Basic and acidic residues" evidence="5">
    <location>
        <begin position="226"/>
        <end position="239"/>
    </location>
</feature>
<evidence type="ECO:0000256" key="2">
    <source>
        <dbReference type="ARBA" id="ARBA00022448"/>
    </source>
</evidence>
<feature type="region of interest" description="Disordered" evidence="5">
    <location>
        <begin position="226"/>
        <end position="251"/>
    </location>
</feature>